<dbReference type="EMBL" id="LQPQ01000006">
    <property type="protein sequence ID" value="ORW87471.1"/>
    <property type="molecule type" value="Genomic_DNA"/>
</dbReference>
<reference evidence="2 3" key="1">
    <citation type="submission" date="2016-01" db="EMBL/GenBank/DDBJ databases">
        <title>The new phylogeny of the genus Mycobacterium.</title>
        <authorList>
            <person name="Tarcisio F."/>
            <person name="Conor M."/>
            <person name="Antonella G."/>
            <person name="Elisabetta G."/>
            <person name="Giulia F.S."/>
            <person name="Sara T."/>
            <person name="Anna F."/>
            <person name="Clotilde B."/>
            <person name="Roberto B."/>
            <person name="Veronica D.S."/>
            <person name="Fabio R."/>
            <person name="Monica P."/>
            <person name="Olivier J."/>
            <person name="Enrico T."/>
            <person name="Nicola S."/>
        </authorList>
    </citation>
    <scope>NUCLEOTIDE SEQUENCE [LARGE SCALE GENOMIC DNA]</scope>
    <source>
        <strain evidence="2 3">DSM 45176</strain>
    </source>
</reference>
<keyword evidence="1" id="KW-0812">Transmembrane</keyword>
<keyword evidence="1" id="KW-1133">Transmembrane helix</keyword>
<evidence type="ECO:0000313" key="2">
    <source>
        <dbReference type="EMBL" id="ORW87471.1"/>
    </source>
</evidence>
<gene>
    <name evidence="2" type="ORF">AWC22_08655</name>
</gene>
<protein>
    <submittedName>
        <fullName evidence="2">Uncharacterized protein</fullName>
    </submittedName>
</protein>
<organism evidence="2 3">
    <name type="scientific">Mycobacterium riyadhense</name>
    <dbReference type="NCBI Taxonomy" id="486698"/>
    <lineage>
        <taxon>Bacteria</taxon>
        <taxon>Bacillati</taxon>
        <taxon>Actinomycetota</taxon>
        <taxon>Actinomycetes</taxon>
        <taxon>Mycobacteriales</taxon>
        <taxon>Mycobacteriaceae</taxon>
        <taxon>Mycobacterium</taxon>
    </lineage>
</organism>
<dbReference type="STRING" id="486698.AWC22_08655"/>
<name>A0A1X2DH88_9MYCO</name>
<keyword evidence="3" id="KW-1185">Reference proteome</keyword>
<sequence>MVLGVSGDVRAPHQYSVLRRPVLLIGRGLAVVAIGAAVVLGIVPAIGNRATAALRPSSTESRFVASTVQAPTQVATPSSHSPGAGGSVGGYRRCAYQPAPALYMCWWQSA</sequence>
<comment type="caution">
    <text evidence="2">The sequence shown here is derived from an EMBL/GenBank/DDBJ whole genome shotgun (WGS) entry which is preliminary data.</text>
</comment>
<accession>A0A1X2DH88</accession>
<keyword evidence="1" id="KW-0472">Membrane</keyword>
<evidence type="ECO:0000256" key="1">
    <source>
        <dbReference type="SAM" id="Phobius"/>
    </source>
</evidence>
<feature type="transmembrane region" description="Helical" evidence="1">
    <location>
        <begin position="24"/>
        <end position="46"/>
    </location>
</feature>
<evidence type="ECO:0000313" key="3">
    <source>
        <dbReference type="Proteomes" id="UP000193087"/>
    </source>
</evidence>
<proteinExistence type="predicted"/>
<dbReference type="Proteomes" id="UP000193087">
    <property type="component" value="Unassembled WGS sequence"/>
</dbReference>
<dbReference type="AlphaFoldDB" id="A0A1X2DH88"/>